<reference evidence="2 3" key="1">
    <citation type="submission" date="2019-05" db="EMBL/GenBank/DDBJ databases">
        <title>Another draft genome of Portunus trituberculatus and its Hox gene families provides insights of decapod evolution.</title>
        <authorList>
            <person name="Jeong J.-H."/>
            <person name="Song I."/>
            <person name="Kim S."/>
            <person name="Choi T."/>
            <person name="Kim D."/>
            <person name="Ryu S."/>
            <person name="Kim W."/>
        </authorList>
    </citation>
    <scope>NUCLEOTIDE SEQUENCE [LARGE SCALE GENOMIC DNA]</scope>
    <source>
        <tissue evidence="2">Muscle</tissue>
    </source>
</reference>
<proteinExistence type="predicted"/>
<feature type="compositionally biased region" description="Low complexity" evidence="1">
    <location>
        <begin position="72"/>
        <end position="92"/>
    </location>
</feature>
<dbReference type="AlphaFoldDB" id="A0A5B7G6I4"/>
<gene>
    <name evidence="2" type="ORF">E2C01_047097</name>
</gene>
<evidence type="ECO:0000313" key="2">
    <source>
        <dbReference type="EMBL" id="MPC53209.1"/>
    </source>
</evidence>
<feature type="region of interest" description="Disordered" evidence="1">
    <location>
        <begin position="72"/>
        <end position="100"/>
    </location>
</feature>
<evidence type="ECO:0000256" key="1">
    <source>
        <dbReference type="SAM" id="MobiDB-lite"/>
    </source>
</evidence>
<organism evidence="2 3">
    <name type="scientific">Portunus trituberculatus</name>
    <name type="common">Swimming crab</name>
    <name type="synonym">Neptunus trituberculatus</name>
    <dbReference type="NCBI Taxonomy" id="210409"/>
    <lineage>
        <taxon>Eukaryota</taxon>
        <taxon>Metazoa</taxon>
        <taxon>Ecdysozoa</taxon>
        <taxon>Arthropoda</taxon>
        <taxon>Crustacea</taxon>
        <taxon>Multicrustacea</taxon>
        <taxon>Malacostraca</taxon>
        <taxon>Eumalacostraca</taxon>
        <taxon>Eucarida</taxon>
        <taxon>Decapoda</taxon>
        <taxon>Pleocyemata</taxon>
        <taxon>Brachyura</taxon>
        <taxon>Eubrachyura</taxon>
        <taxon>Portunoidea</taxon>
        <taxon>Portunidae</taxon>
        <taxon>Portuninae</taxon>
        <taxon>Portunus</taxon>
    </lineage>
</organism>
<protein>
    <submittedName>
        <fullName evidence="2">Uncharacterized protein</fullName>
    </submittedName>
</protein>
<dbReference type="Proteomes" id="UP000324222">
    <property type="component" value="Unassembled WGS sequence"/>
</dbReference>
<evidence type="ECO:0000313" key="3">
    <source>
        <dbReference type="Proteomes" id="UP000324222"/>
    </source>
</evidence>
<name>A0A5B7G6I4_PORTR</name>
<keyword evidence="3" id="KW-1185">Reference proteome</keyword>
<comment type="caution">
    <text evidence="2">The sequence shown here is derived from an EMBL/GenBank/DDBJ whole genome shotgun (WGS) entry which is preliminary data.</text>
</comment>
<sequence length="100" mass="11030">MMSKVERTPHSETQVKKTSLLHLGNERSTISTNEISTTTMTAFSTTHQELRFMAVWSIYSYTPIINSISTPTTTTTTTTTITASTTPASTSPQNLRWVAS</sequence>
<dbReference type="EMBL" id="VSRR010011458">
    <property type="protein sequence ID" value="MPC53209.1"/>
    <property type="molecule type" value="Genomic_DNA"/>
</dbReference>
<accession>A0A5B7G6I4</accession>